<accession>A0A4V2UJ96</accession>
<feature type="transmembrane region" description="Helical" evidence="9">
    <location>
        <begin position="281"/>
        <end position="304"/>
    </location>
</feature>
<gene>
    <name evidence="10" type="ORF">EDC30_101205</name>
</gene>
<reference evidence="10 11" key="1">
    <citation type="submission" date="2019-03" db="EMBL/GenBank/DDBJ databases">
        <title>Genomic Encyclopedia of Type Strains, Phase IV (KMG-IV): sequencing the most valuable type-strain genomes for metagenomic binning, comparative biology and taxonomic classification.</title>
        <authorList>
            <person name="Goeker M."/>
        </authorList>
    </citation>
    <scope>NUCLEOTIDE SEQUENCE [LARGE SCALE GENOMIC DNA]</scope>
    <source>
        <strain evidence="10 11">DSM 7445</strain>
    </source>
</reference>
<feature type="transmembrane region" description="Helical" evidence="9">
    <location>
        <begin position="188"/>
        <end position="210"/>
    </location>
</feature>
<dbReference type="Proteomes" id="UP000295382">
    <property type="component" value="Unassembled WGS sequence"/>
</dbReference>
<dbReference type="GO" id="GO:0006865">
    <property type="term" value="P:amino acid transport"/>
    <property type="evidence" value="ECO:0007669"/>
    <property type="project" value="UniProtKB-KW"/>
</dbReference>
<keyword evidence="2" id="KW-0813">Transport</keyword>
<dbReference type="PANTHER" id="PTHR11795">
    <property type="entry name" value="BRANCHED-CHAIN AMINO ACID TRANSPORT SYSTEM PERMEASE PROTEIN LIVH"/>
    <property type="match status" value="1"/>
</dbReference>
<keyword evidence="7 9" id="KW-0472">Membrane</keyword>
<evidence type="ECO:0000256" key="8">
    <source>
        <dbReference type="ARBA" id="ARBA00037998"/>
    </source>
</evidence>
<dbReference type="AlphaFoldDB" id="A0A4V2UJ96"/>
<comment type="similarity">
    <text evidence="8">Belongs to the binding-protein-dependent transport system permease family. LivHM subfamily.</text>
</comment>
<dbReference type="InterPro" id="IPR052157">
    <property type="entry name" value="BCAA_transport_permease"/>
</dbReference>
<feature type="transmembrane region" description="Helical" evidence="9">
    <location>
        <begin position="139"/>
        <end position="159"/>
    </location>
</feature>
<keyword evidence="11" id="KW-1185">Reference proteome</keyword>
<keyword evidence="3" id="KW-1003">Cell membrane</keyword>
<feature type="transmembrane region" description="Helical" evidence="9">
    <location>
        <begin position="12"/>
        <end position="29"/>
    </location>
</feature>
<dbReference type="RefSeq" id="WP_132256468.1">
    <property type="nucleotide sequence ID" value="NZ_SLZQ01000001.1"/>
</dbReference>
<comment type="caution">
    <text evidence="10">The sequence shown here is derived from an EMBL/GenBank/DDBJ whole genome shotgun (WGS) entry which is preliminary data.</text>
</comment>
<evidence type="ECO:0000256" key="9">
    <source>
        <dbReference type="SAM" id="Phobius"/>
    </source>
</evidence>
<organism evidence="10 11">
    <name type="scientific">Paucimonas lemoignei</name>
    <name type="common">Pseudomonas lemoignei</name>
    <dbReference type="NCBI Taxonomy" id="29443"/>
    <lineage>
        <taxon>Bacteria</taxon>
        <taxon>Pseudomonadati</taxon>
        <taxon>Pseudomonadota</taxon>
        <taxon>Betaproteobacteria</taxon>
        <taxon>Burkholderiales</taxon>
        <taxon>Burkholderiaceae</taxon>
        <taxon>Paucimonas</taxon>
    </lineage>
</organism>
<evidence type="ECO:0000256" key="6">
    <source>
        <dbReference type="ARBA" id="ARBA00022989"/>
    </source>
</evidence>
<dbReference type="InterPro" id="IPR001851">
    <property type="entry name" value="ABC_transp_permease"/>
</dbReference>
<keyword evidence="6 9" id="KW-1133">Transmembrane helix</keyword>
<evidence type="ECO:0000313" key="10">
    <source>
        <dbReference type="EMBL" id="TCS39250.1"/>
    </source>
</evidence>
<evidence type="ECO:0000313" key="11">
    <source>
        <dbReference type="Proteomes" id="UP000295382"/>
    </source>
</evidence>
<evidence type="ECO:0000256" key="3">
    <source>
        <dbReference type="ARBA" id="ARBA00022475"/>
    </source>
</evidence>
<dbReference type="GO" id="GO:0022857">
    <property type="term" value="F:transmembrane transporter activity"/>
    <property type="evidence" value="ECO:0007669"/>
    <property type="project" value="InterPro"/>
</dbReference>
<feature type="transmembrane region" description="Helical" evidence="9">
    <location>
        <begin position="89"/>
        <end position="112"/>
    </location>
</feature>
<evidence type="ECO:0000256" key="4">
    <source>
        <dbReference type="ARBA" id="ARBA00022692"/>
    </source>
</evidence>
<proteinExistence type="inferred from homology"/>
<dbReference type="OrthoDB" id="8703217at2"/>
<keyword evidence="4 9" id="KW-0812">Transmembrane</keyword>
<protein>
    <submittedName>
        <fullName evidence="10">Amino acid/amide ABC transporter membrane protein 1 (HAAT family)</fullName>
    </submittedName>
</protein>
<dbReference type="CDD" id="cd06582">
    <property type="entry name" value="TM_PBP1_LivH_like"/>
    <property type="match status" value="1"/>
</dbReference>
<evidence type="ECO:0000256" key="5">
    <source>
        <dbReference type="ARBA" id="ARBA00022970"/>
    </source>
</evidence>
<name>A0A4V2UJ96_PAULE</name>
<keyword evidence="5" id="KW-0029">Amino-acid transport</keyword>
<feature type="transmembrane region" description="Helical" evidence="9">
    <location>
        <begin position="57"/>
        <end position="77"/>
    </location>
</feature>
<dbReference type="Pfam" id="PF02653">
    <property type="entry name" value="BPD_transp_2"/>
    <property type="match status" value="1"/>
</dbReference>
<evidence type="ECO:0000256" key="1">
    <source>
        <dbReference type="ARBA" id="ARBA00004651"/>
    </source>
</evidence>
<dbReference type="EMBL" id="SLZQ01000001">
    <property type="protein sequence ID" value="TCS39250.1"/>
    <property type="molecule type" value="Genomic_DNA"/>
</dbReference>
<dbReference type="GO" id="GO:0005886">
    <property type="term" value="C:plasma membrane"/>
    <property type="evidence" value="ECO:0007669"/>
    <property type="project" value="UniProtKB-SubCell"/>
</dbReference>
<evidence type="ECO:0000256" key="7">
    <source>
        <dbReference type="ARBA" id="ARBA00023136"/>
    </source>
</evidence>
<feature type="transmembrane region" description="Helical" evidence="9">
    <location>
        <begin position="216"/>
        <end position="234"/>
    </location>
</feature>
<dbReference type="PANTHER" id="PTHR11795:SF442">
    <property type="entry name" value="ABC TRANSPORTER ATP-BINDING PROTEIN"/>
    <property type="match status" value="1"/>
</dbReference>
<comment type="subcellular location">
    <subcellularLocation>
        <location evidence="1">Cell membrane</location>
        <topology evidence="1">Multi-pass membrane protein</topology>
    </subcellularLocation>
</comment>
<sequence length="315" mass="33547">MEFILITLLNGLSYGLLLFMLSAGLTLIYSMMGVLNFAHASFYMLGAYLAYTVTSHIGYWPALIVAPLAIGVLGALVERHALRAVRRHGHLAELLFTFGLAYVLVEVVQLIWGRAAVPYRVPPILDQPLFTLYSTTFPAYRGFMMLIAVLMMLAIHLLFSRTRIGLVIRAALTHPQMVQSLGHDVPRVTMLVFGGGCALAALAGVIGGNAFVTEPAMAGAVGSIIFVVVVVGGLGSLAGAFLASLLIGIVQTLAVTLDYSLLGLLKTIGIAPESRIAGNALLNLTIAQVAPILPYLLLIVVMLLRPRGLLGVRGD</sequence>
<feature type="transmembrane region" description="Helical" evidence="9">
    <location>
        <begin position="241"/>
        <end position="261"/>
    </location>
</feature>
<evidence type="ECO:0000256" key="2">
    <source>
        <dbReference type="ARBA" id="ARBA00022448"/>
    </source>
</evidence>